<reference evidence="1" key="1">
    <citation type="submission" date="2020-09" db="EMBL/GenBank/DDBJ databases">
        <title>Genome-Enabled Discovery of Anthraquinone Biosynthesis in Senna tora.</title>
        <authorList>
            <person name="Kang S.-H."/>
            <person name="Pandey R.P."/>
            <person name="Lee C.-M."/>
            <person name="Sim J.-S."/>
            <person name="Jeong J.-T."/>
            <person name="Choi B.-S."/>
            <person name="Jung M."/>
            <person name="Ginzburg D."/>
            <person name="Zhao K."/>
            <person name="Won S.Y."/>
            <person name="Oh T.-J."/>
            <person name="Yu Y."/>
            <person name="Kim N.-H."/>
            <person name="Lee O.R."/>
            <person name="Lee T.-H."/>
            <person name="Bashyal P."/>
            <person name="Kim T.-S."/>
            <person name="Lee W.-H."/>
            <person name="Kawkins C."/>
            <person name="Kim C.-K."/>
            <person name="Kim J.S."/>
            <person name="Ahn B.O."/>
            <person name="Rhee S.Y."/>
            <person name="Sohng J.K."/>
        </authorList>
    </citation>
    <scope>NUCLEOTIDE SEQUENCE</scope>
    <source>
        <tissue evidence="1">Leaf</tissue>
    </source>
</reference>
<accession>A0A834T036</accession>
<keyword evidence="2" id="KW-1185">Reference proteome</keyword>
<organism evidence="1 2">
    <name type="scientific">Senna tora</name>
    <dbReference type="NCBI Taxonomy" id="362788"/>
    <lineage>
        <taxon>Eukaryota</taxon>
        <taxon>Viridiplantae</taxon>
        <taxon>Streptophyta</taxon>
        <taxon>Embryophyta</taxon>
        <taxon>Tracheophyta</taxon>
        <taxon>Spermatophyta</taxon>
        <taxon>Magnoliopsida</taxon>
        <taxon>eudicotyledons</taxon>
        <taxon>Gunneridae</taxon>
        <taxon>Pentapetalae</taxon>
        <taxon>rosids</taxon>
        <taxon>fabids</taxon>
        <taxon>Fabales</taxon>
        <taxon>Fabaceae</taxon>
        <taxon>Caesalpinioideae</taxon>
        <taxon>Cassia clade</taxon>
        <taxon>Senna</taxon>
    </lineage>
</organism>
<evidence type="ECO:0000313" key="1">
    <source>
        <dbReference type="EMBL" id="KAF7812115.1"/>
    </source>
</evidence>
<proteinExistence type="predicted"/>
<sequence length="42" mass="4771">MERYLALLHPRWPSGEERRWLDGLVASGCALAKDCSGENVRK</sequence>
<comment type="caution">
    <text evidence="1">The sequence shown here is derived from an EMBL/GenBank/DDBJ whole genome shotgun (WGS) entry which is preliminary data.</text>
</comment>
<protein>
    <submittedName>
        <fullName evidence="1">Uncharacterized protein</fullName>
    </submittedName>
</protein>
<gene>
    <name evidence="1" type="ORF">G2W53_033091</name>
</gene>
<name>A0A834T036_9FABA</name>
<dbReference type="Proteomes" id="UP000634136">
    <property type="component" value="Unassembled WGS sequence"/>
</dbReference>
<dbReference type="AlphaFoldDB" id="A0A834T036"/>
<dbReference type="EMBL" id="JAAIUW010000010">
    <property type="protein sequence ID" value="KAF7812115.1"/>
    <property type="molecule type" value="Genomic_DNA"/>
</dbReference>
<evidence type="ECO:0000313" key="2">
    <source>
        <dbReference type="Proteomes" id="UP000634136"/>
    </source>
</evidence>